<proteinExistence type="predicted"/>
<dbReference type="EMBL" id="CP053564">
    <property type="protein sequence ID" value="QJY44481.1"/>
    <property type="molecule type" value="Genomic_DNA"/>
</dbReference>
<accession>A0A6M6JDB7</accession>
<keyword evidence="2" id="KW-1185">Reference proteome</keyword>
<reference evidence="1 2" key="1">
    <citation type="submission" date="2020-05" db="EMBL/GenBank/DDBJ databases">
        <authorList>
            <person name="Mo P."/>
        </authorList>
    </citation>
    <scope>NUCLEOTIDE SEQUENCE [LARGE SCALE GENOMIC DNA]</scope>
    <source>
        <strain evidence="1 2">Gen01</strain>
    </source>
</reference>
<dbReference type="RefSeq" id="WP_172153855.1">
    <property type="nucleotide sequence ID" value="NZ_CP053564.1"/>
</dbReference>
<organism evidence="1 2">
    <name type="scientific">Pseudonocardia broussonetiae</name>
    <dbReference type="NCBI Taxonomy" id="2736640"/>
    <lineage>
        <taxon>Bacteria</taxon>
        <taxon>Bacillati</taxon>
        <taxon>Actinomycetota</taxon>
        <taxon>Actinomycetes</taxon>
        <taxon>Pseudonocardiales</taxon>
        <taxon>Pseudonocardiaceae</taxon>
        <taxon>Pseudonocardia</taxon>
    </lineage>
</organism>
<name>A0A6M6JDB7_9PSEU</name>
<evidence type="ECO:0000313" key="1">
    <source>
        <dbReference type="EMBL" id="QJY44481.1"/>
    </source>
</evidence>
<dbReference type="Proteomes" id="UP000505377">
    <property type="component" value="Chromosome"/>
</dbReference>
<evidence type="ECO:0008006" key="3">
    <source>
        <dbReference type="Google" id="ProtNLM"/>
    </source>
</evidence>
<dbReference type="KEGG" id="pbro:HOP40_00355"/>
<protein>
    <recommendedName>
        <fullName evidence="3">ABM domain-containing protein</fullName>
    </recommendedName>
</protein>
<sequence>MFAVIRTYEDEAPGVVEEIRTRADGLRDVMHGIDGVVAYYLLDLGNGAVTTVGVFDDRSGAEESTRAAGRWLRETGLAELVPNPPTIAQGEVVVDARP</sequence>
<dbReference type="AlphaFoldDB" id="A0A6M6JDB7"/>
<evidence type="ECO:0000313" key="2">
    <source>
        <dbReference type="Proteomes" id="UP000505377"/>
    </source>
</evidence>
<gene>
    <name evidence="1" type="ORF">HOP40_00355</name>
</gene>